<sequence>MLKSYLRIYKAFTLVMLQYAFIVLVPTVFCIFYPEEIKNAYPFLITAVLSFAIYFSGFAVKVEDIETIGYREGAVLTVFTWVIISLLSAIPHILLGNLSFSQAVFESASGLSGTGLTMFTDVTKLSKLLLFWRSFTQYVGGAGFAVLMLGMVLGPRALGFYKSEGRSDNLVPNIRRSAQLILEIYLAYTVAGTIALRLSGMNWFEALNHTMTALGTGGFSTRNGSIGEFNNLAIEIVTIVLMIIGATGFGIHYALWKGNIKAVLKNGEPWLLIGSSFGSAIVLSVYATGKYYKNFGEALRYILFQTVSAISGTGFQTLPLNEEKWISFSPFMFILIVLMLSGGMMDSTSSGIKQFRIWVILNTLHDSVKGFLMPRGTVRKKVIFKGEQQIIFGDDNIREALLVVSLYLITFVIGSFILMLHGYGALNSMFEFASAMDGVGLSCGVTSPNMPLTAMWTLIIGMFTGRFEFLIVIYAITKVINDLNKKIDETRLSKRINSGVSIK</sequence>
<keyword evidence="7" id="KW-0406">Ion transport</keyword>
<comment type="similarity">
    <text evidence="2">Belongs to the TrkH potassium transport family.</text>
</comment>
<dbReference type="GO" id="GO:0030001">
    <property type="term" value="P:metal ion transport"/>
    <property type="evidence" value="ECO:0007669"/>
    <property type="project" value="UniProtKB-ARBA"/>
</dbReference>
<feature type="transmembrane region" description="Helical" evidence="9">
    <location>
        <begin position="400"/>
        <end position="423"/>
    </location>
</feature>
<organism evidence="10 11">
    <name type="scientific">Fervidobacterium pennivorans</name>
    <dbReference type="NCBI Taxonomy" id="93466"/>
    <lineage>
        <taxon>Bacteria</taxon>
        <taxon>Thermotogati</taxon>
        <taxon>Thermotogota</taxon>
        <taxon>Thermotogae</taxon>
        <taxon>Thermotogales</taxon>
        <taxon>Fervidobacteriaceae</taxon>
        <taxon>Fervidobacterium</taxon>
    </lineage>
</organism>
<evidence type="ECO:0000256" key="2">
    <source>
        <dbReference type="ARBA" id="ARBA00009137"/>
    </source>
</evidence>
<keyword evidence="3" id="KW-0813">Transport</keyword>
<dbReference type="Pfam" id="PF02386">
    <property type="entry name" value="TrkH"/>
    <property type="match status" value="2"/>
</dbReference>
<dbReference type="OrthoDB" id="9810952at2"/>
<feature type="transmembrane region" description="Helical" evidence="9">
    <location>
        <begin position="135"/>
        <end position="154"/>
    </location>
</feature>
<evidence type="ECO:0000256" key="8">
    <source>
        <dbReference type="ARBA" id="ARBA00023136"/>
    </source>
</evidence>
<dbReference type="PATRIC" id="fig|93466.3.peg.1482"/>
<dbReference type="GO" id="GO:0005886">
    <property type="term" value="C:plasma membrane"/>
    <property type="evidence" value="ECO:0007669"/>
    <property type="project" value="UniProtKB-SubCell"/>
</dbReference>
<dbReference type="PANTHER" id="PTHR32024:SF2">
    <property type="entry name" value="TRK SYSTEM POTASSIUM UPTAKE PROTEIN TRKG-RELATED"/>
    <property type="match status" value="1"/>
</dbReference>
<evidence type="ECO:0000313" key="10">
    <source>
        <dbReference type="EMBL" id="ANE41729.1"/>
    </source>
</evidence>
<evidence type="ECO:0000256" key="7">
    <source>
        <dbReference type="ARBA" id="ARBA00023065"/>
    </source>
</evidence>
<evidence type="ECO:0000256" key="4">
    <source>
        <dbReference type="ARBA" id="ARBA00022475"/>
    </source>
</evidence>
<keyword evidence="6 9" id="KW-1133">Transmembrane helix</keyword>
<protein>
    <submittedName>
        <fullName evidence="10">Potassium transporter</fullName>
    </submittedName>
</protein>
<evidence type="ECO:0000256" key="5">
    <source>
        <dbReference type="ARBA" id="ARBA00022692"/>
    </source>
</evidence>
<keyword evidence="5 9" id="KW-0812">Transmembrane</keyword>
<dbReference type="InterPro" id="IPR003445">
    <property type="entry name" value="Cat_transpt"/>
</dbReference>
<comment type="subcellular location">
    <subcellularLocation>
        <location evidence="1">Cell membrane</location>
        <topology evidence="1">Multi-pass membrane protein</topology>
    </subcellularLocation>
</comment>
<evidence type="ECO:0000256" key="1">
    <source>
        <dbReference type="ARBA" id="ARBA00004651"/>
    </source>
</evidence>
<evidence type="ECO:0000256" key="3">
    <source>
        <dbReference type="ARBA" id="ARBA00022448"/>
    </source>
</evidence>
<proteinExistence type="inferred from homology"/>
<reference evidence="10 11" key="1">
    <citation type="submission" date="2014-08" db="EMBL/GenBank/DDBJ databases">
        <title>Fervidobacterium pennivorans DYC genome.</title>
        <authorList>
            <person name="Wushke S."/>
        </authorList>
    </citation>
    <scope>NUCLEOTIDE SEQUENCE [LARGE SCALE GENOMIC DNA]</scope>
    <source>
        <strain evidence="10 11">DYC</strain>
    </source>
</reference>
<dbReference type="AlphaFoldDB" id="A0A172T3Y2"/>
<name>A0A172T3Y2_FERPE</name>
<keyword evidence="8 9" id="KW-0472">Membrane</keyword>
<feature type="transmembrane region" description="Helical" evidence="9">
    <location>
        <begin position="454"/>
        <end position="476"/>
    </location>
</feature>
<dbReference type="KEGG" id="fng:JM64_06990"/>
<feature type="transmembrane region" description="Helical" evidence="9">
    <location>
        <begin position="12"/>
        <end position="34"/>
    </location>
</feature>
<feature type="transmembrane region" description="Helical" evidence="9">
    <location>
        <begin position="270"/>
        <end position="289"/>
    </location>
</feature>
<keyword evidence="4" id="KW-1003">Cell membrane</keyword>
<feature type="transmembrane region" description="Helical" evidence="9">
    <location>
        <begin position="74"/>
        <end position="95"/>
    </location>
</feature>
<accession>A0A172T3Y2</accession>
<feature type="transmembrane region" description="Helical" evidence="9">
    <location>
        <begin position="325"/>
        <end position="345"/>
    </location>
</feature>
<dbReference type="Proteomes" id="UP000077096">
    <property type="component" value="Chromosome"/>
</dbReference>
<feature type="transmembrane region" description="Helical" evidence="9">
    <location>
        <begin position="40"/>
        <end position="62"/>
    </location>
</feature>
<dbReference type="PANTHER" id="PTHR32024">
    <property type="entry name" value="TRK SYSTEM POTASSIUM UPTAKE PROTEIN TRKG-RELATED"/>
    <property type="match status" value="1"/>
</dbReference>
<evidence type="ECO:0000313" key="11">
    <source>
        <dbReference type="Proteomes" id="UP000077096"/>
    </source>
</evidence>
<evidence type="ECO:0000256" key="6">
    <source>
        <dbReference type="ARBA" id="ARBA00022989"/>
    </source>
</evidence>
<evidence type="ECO:0000256" key="9">
    <source>
        <dbReference type="SAM" id="Phobius"/>
    </source>
</evidence>
<gene>
    <name evidence="10" type="ORF">JM64_06990</name>
</gene>
<dbReference type="EMBL" id="CP011393">
    <property type="protein sequence ID" value="ANE41729.1"/>
    <property type="molecule type" value="Genomic_DNA"/>
</dbReference>
<dbReference type="GO" id="GO:0008324">
    <property type="term" value="F:monoatomic cation transmembrane transporter activity"/>
    <property type="evidence" value="ECO:0007669"/>
    <property type="project" value="InterPro"/>
</dbReference>
<feature type="transmembrane region" description="Helical" evidence="9">
    <location>
        <begin position="232"/>
        <end position="255"/>
    </location>
</feature>